<comment type="caution">
    <text evidence="2">The sequence shown here is derived from an EMBL/GenBank/DDBJ whole genome shotgun (WGS) entry which is preliminary data.</text>
</comment>
<dbReference type="Proteomes" id="UP000011645">
    <property type="component" value="Unassembled WGS sequence"/>
</dbReference>
<dbReference type="Pfam" id="PF19121">
    <property type="entry name" value="DUF5805"/>
    <property type="match status" value="1"/>
</dbReference>
<feature type="region of interest" description="Disordered" evidence="1">
    <location>
        <begin position="71"/>
        <end position="92"/>
    </location>
</feature>
<accession>L9VEG8</accession>
<dbReference type="EMBL" id="AOHV01000033">
    <property type="protein sequence ID" value="ELY35464.1"/>
    <property type="molecule type" value="Genomic_DNA"/>
</dbReference>
<evidence type="ECO:0000313" key="3">
    <source>
        <dbReference type="Proteomes" id="UP000011645"/>
    </source>
</evidence>
<evidence type="ECO:0000313" key="2">
    <source>
        <dbReference type="EMBL" id="ELY35464.1"/>
    </source>
</evidence>
<keyword evidence="3" id="KW-1185">Reference proteome</keyword>
<dbReference type="AlphaFoldDB" id="L9VEG8"/>
<evidence type="ECO:0000256" key="1">
    <source>
        <dbReference type="SAM" id="MobiDB-lite"/>
    </source>
</evidence>
<organism evidence="2 3">
    <name type="scientific">Halalkalicoccus jeotgali (strain DSM 18796 / CECT 7217 / JCM 14584 / KCTC 4019 / B3)</name>
    <dbReference type="NCBI Taxonomy" id="795797"/>
    <lineage>
        <taxon>Archaea</taxon>
        <taxon>Methanobacteriati</taxon>
        <taxon>Methanobacteriota</taxon>
        <taxon>Stenosarchaea group</taxon>
        <taxon>Halobacteria</taxon>
        <taxon>Halobacteriales</taxon>
        <taxon>Halococcaceae</taxon>
        <taxon>Halalkalicoccus</taxon>
    </lineage>
</organism>
<dbReference type="InterPro" id="IPR043828">
    <property type="entry name" value="DUF5805"/>
</dbReference>
<gene>
    <name evidence="2" type="ORF">C497_12976</name>
</gene>
<name>L9VEG8_HALJB</name>
<protein>
    <submittedName>
        <fullName evidence="2">Uncharacterized protein</fullName>
    </submittedName>
</protein>
<proteinExistence type="predicted"/>
<sequence length="149" mass="17243">MLIKTLIDEYRNINCREMITISMASEDATERTTVKTYVPKYQKEIWKEDAEDFDMSQSEFIRTMVQAGRRGFNLEQPKDTSSDANPRGNGVKEGVLNALQNEVHTWDELLSKMSEGIEDRLEESLQELQENNRIQYSGRLGGYKIVDNE</sequence>
<reference evidence="2 3" key="1">
    <citation type="journal article" date="2014" name="PLoS Genet.">
        <title>Phylogenetically driven sequencing of extremely halophilic archaea reveals strategies for static and dynamic osmo-response.</title>
        <authorList>
            <person name="Becker E.A."/>
            <person name="Seitzer P.M."/>
            <person name="Tritt A."/>
            <person name="Larsen D."/>
            <person name="Krusor M."/>
            <person name="Yao A.I."/>
            <person name="Wu D."/>
            <person name="Madern D."/>
            <person name="Eisen J.A."/>
            <person name="Darling A.E."/>
            <person name="Facciotti M.T."/>
        </authorList>
    </citation>
    <scope>NUCLEOTIDE SEQUENCE [LARGE SCALE GENOMIC DNA]</scope>
    <source>
        <strain evidence="3">DSM 18796 / CECT 7217 / JCM 14584 / KCTC 4019 / B3</strain>
    </source>
</reference>